<gene>
    <name evidence="9" type="ORF">BDD14_5874</name>
</gene>
<feature type="domain" description="PAC" evidence="8">
    <location>
        <begin position="345"/>
        <end position="397"/>
    </location>
</feature>
<dbReference type="InterPro" id="IPR003661">
    <property type="entry name" value="HisK_dim/P_dom"/>
</dbReference>
<reference evidence="9 10" key="1">
    <citation type="submission" date="2019-02" db="EMBL/GenBank/DDBJ databases">
        <title>Genomic Encyclopedia of Archaeal and Bacterial Type Strains, Phase II (KMG-II): from individual species to whole genera.</title>
        <authorList>
            <person name="Goeker M."/>
        </authorList>
    </citation>
    <scope>NUCLEOTIDE SEQUENCE [LARGE SCALE GENOMIC DNA]</scope>
    <source>
        <strain evidence="9 10">DSM 18101</strain>
    </source>
</reference>
<keyword evidence="4" id="KW-0808">Transferase</keyword>
<dbReference type="NCBIfam" id="TIGR00229">
    <property type="entry name" value="sensory_box"/>
    <property type="match status" value="4"/>
</dbReference>
<dbReference type="CDD" id="cd00130">
    <property type="entry name" value="PAS"/>
    <property type="match status" value="4"/>
</dbReference>
<feature type="domain" description="PAC" evidence="8">
    <location>
        <begin position="95"/>
        <end position="147"/>
    </location>
</feature>
<dbReference type="InterPro" id="IPR004358">
    <property type="entry name" value="Sig_transdc_His_kin-like_C"/>
</dbReference>
<dbReference type="InterPro" id="IPR013655">
    <property type="entry name" value="PAS_fold_3"/>
</dbReference>
<dbReference type="InterPro" id="IPR052162">
    <property type="entry name" value="Sensor_kinase/Photoreceptor"/>
</dbReference>
<dbReference type="Gene3D" id="3.30.565.10">
    <property type="entry name" value="Histidine kinase-like ATPase, C-terminal domain"/>
    <property type="match status" value="1"/>
</dbReference>
<dbReference type="Gene3D" id="1.10.287.130">
    <property type="match status" value="1"/>
</dbReference>
<evidence type="ECO:0000256" key="3">
    <source>
        <dbReference type="ARBA" id="ARBA00022553"/>
    </source>
</evidence>
<dbReference type="SUPFAM" id="SSF55874">
    <property type="entry name" value="ATPase domain of HSP90 chaperone/DNA topoisomerase II/histidine kinase"/>
    <property type="match status" value="1"/>
</dbReference>
<dbReference type="Gene3D" id="3.30.450.20">
    <property type="entry name" value="PAS domain"/>
    <property type="match status" value="4"/>
</dbReference>
<feature type="domain" description="PAS" evidence="7">
    <location>
        <begin position="26"/>
        <end position="92"/>
    </location>
</feature>
<dbReference type="RefSeq" id="WP_130424267.1">
    <property type="nucleotide sequence ID" value="NZ_SHKW01000002.1"/>
</dbReference>
<dbReference type="PROSITE" id="PS50113">
    <property type="entry name" value="PAC"/>
    <property type="match status" value="4"/>
</dbReference>
<keyword evidence="5" id="KW-0418">Kinase</keyword>
<feature type="domain" description="PAC" evidence="8">
    <location>
        <begin position="219"/>
        <end position="271"/>
    </location>
</feature>
<feature type="domain" description="PAC" evidence="8">
    <location>
        <begin position="471"/>
        <end position="523"/>
    </location>
</feature>
<dbReference type="InterPro" id="IPR003594">
    <property type="entry name" value="HATPase_dom"/>
</dbReference>
<comment type="caution">
    <text evidence="9">The sequence shown here is derived from an EMBL/GenBank/DDBJ whole genome shotgun (WGS) entry which is preliminary data.</text>
</comment>
<sequence length="762" mass="86476">MEGLTKSVGKVSNSSRLDGDKQCLDFRRVADTVPGCILVADADGKALYANKRFVAALGRSLEELLGEGWLESVEPAFLEEARAKWYDCIRTQVHLDVTWRFRVHDGTYRWQHLRAEPSSHEESDDACWYLLGVDVDEQFRAQEALQASEREAREILDRVPAMISIRTEEGVSYTNKRLSDYVGAVITDLWDGTFLDCIHPDDRYAVVAEYIRSPNQKPIEIIYRLRGRDGTCRWFHTRAEPYFNENGNVYRWYALNSNIDDLYRSRELLREREHQLNLLTETLPAILWKADLNGQITYINKKAIEYSGRTIEEIQEKGWIDLIHPDDVVEMVAVWNELLAAGEGYDIVSRFMCADGQYRWFHTSAGVIRDEAGNRIAFHGIMLDTTPLKAAEMALQQSEQEMQRFMDTVPTIIWSMSPDGNAAFVNKAGRELTGASLEDVQNGKWIEYLHPEDRELVSQEIAKALATGNSYGAAYRLQIQDGTCHWFLSRAEPSRDNHGNIVRWFGVTLDIHDRKVAEDRLRELRANLSRTSRASIVVEISASIAHELNQPLSSLLSNAQACFRWLNAATPHIENAITSIERVVRDSRAADAAIRNIRSLYKQQPTVKASFNMVELLGEVIGLLKEDASRRSTPIEYEFEDPVLEVLVDRYQIQQIIINLVTNAIDAMQDIDRQPLLRIRIRNAEGGRVLTEFIDNGHGLPDDRADRIFDAFVSTKENGMGIGLAISRSIVEAHDGELWAANNPRFGATFSLLLKGSRASQG</sequence>
<dbReference type="SUPFAM" id="SSF55785">
    <property type="entry name" value="PYP-like sensor domain (PAS domain)"/>
    <property type="match status" value="4"/>
</dbReference>
<protein>
    <recommendedName>
        <fullName evidence="2">histidine kinase</fullName>
        <ecNumber evidence="2">2.7.13.3</ecNumber>
    </recommendedName>
</protein>
<dbReference type="OrthoDB" id="111890at2"/>
<accession>A0A4Q7YEH4</accession>
<dbReference type="PANTHER" id="PTHR43304:SF1">
    <property type="entry name" value="PAC DOMAIN-CONTAINING PROTEIN"/>
    <property type="match status" value="1"/>
</dbReference>
<evidence type="ECO:0000256" key="5">
    <source>
        <dbReference type="ARBA" id="ARBA00022777"/>
    </source>
</evidence>
<evidence type="ECO:0000256" key="4">
    <source>
        <dbReference type="ARBA" id="ARBA00022679"/>
    </source>
</evidence>
<dbReference type="SMART" id="SM00086">
    <property type="entry name" value="PAC"/>
    <property type="match status" value="4"/>
</dbReference>
<dbReference type="InterPro" id="IPR000014">
    <property type="entry name" value="PAS"/>
</dbReference>
<feature type="domain" description="Histidine kinase" evidence="6">
    <location>
        <begin position="543"/>
        <end position="758"/>
    </location>
</feature>
<dbReference type="PROSITE" id="PS50112">
    <property type="entry name" value="PAS"/>
    <property type="match status" value="3"/>
</dbReference>
<dbReference type="InterPro" id="IPR005467">
    <property type="entry name" value="His_kinase_dom"/>
</dbReference>
<dbReference type="EC" id="2.7.13.3" evidence="2"/>
<keyword evidence="3" id="KW-0597">Phosphoprotein</keyword>
<dbReference type="CDD" id="cd00082">
    <property type="entry name" value="HisKA"/>
    <property type="match status" value="1"/>
</dbReference>
<dbReference type="EMBL" id="SHKW01000002">
    <property type="protein sequence ID" value="RZU35772.1"/>
    <property type="molecule type" value="Genomic_DNA"/>
</dbReference>
<evidence type="ECO:0000256" key="2">
    <source>
        <dbReference type="ARBA" id="ARBA00012438"/>
    </source>
</evidence>
<evidence type="ECO:0000259" key="6">
    <source>
        <dbReference type="PROSITE" id="PS50109"/>
    </source>
</evidence>
<name>A0A4Q7YEH4_9BACT</name>
<dbReference type="SUPFAM" id="SSF47384">
    <property type="entry name" value="Homodimeric domain of signal transducing histidine kinase"/>
    <property type="match status" value="1"/>
</dbReference>
<dbReference type="SMART" id="SM00387">
    <property type="entry name" value="HATPase_c"/>
    <property type="match status" value="1"/>
</dbReference>
<organism evidence="9 10">
    <name type="scientific">Edaphobacter modestus</name>
    <dbReference type="NCBI Taxonomy" id="388466"/>
    <lineage>
        <taxon>Bacteria</taxon>
        <taxon>Pseudomonadati</taxon>
        <taxon>Acidobacteriota</taxon>
        <taxon>Terriglobia</taxon>
        <taxon>Terriglobales</taxon>
        <taxon>Acidobacteriaceae</taxon>
        <taxon>Edaphobacter</taxon>
    </lineage>
</organism>
<dbReference type="InterPro" id="IPR035965">
    <property type="entry name" value="PAS-like_dom_sf"/>
</dbReference>
<dbReference type="InterPro" id="IPR001610">
    <property type="entry name" value="PAC"/>
</dbReference>
<evidence type="ECO:0000259" key="8">
    <source>
        <dbReference type="PROSITE" id="PS50113"/>
    </source>
</evidence>
<evidence type="ECO:0000313" key="9">
    <source>
        <dbReference type="EMBL" id="RZU35772.1"/>
    </source>
</evidence>
<feature type="domain" description="PAS" evidence="7">
    <location>
        <begin position="398"/>
        <end position="468"/>
    </location>
</feature>
<dbReference type="PRINTS" id="PR00344">
    <property type="entry name" value="BCTRLSENSOR"/>
</dbReference>
<dbReference type="PROSITE" id="PS50109">
    <property type="entry name" value="HIS_KIN"/>
    <property type="match status" value="1"/>
</dbReference>
<dbReference type="SMART" id="SM00091">
    <property type="entry name" value="PAS"/>
    <property type="match status" value="4"/>
</dbReference>
<keyword evidence="10" id="KW-1185">Reference proteome</keyword>
<dbReference type="Pfam" id="PF02518">
    <property type="entry name" value="HATPase_c"/>
    <property type="match status" value="1"/>
</dbReference>
<dbReference type="GO" id="GO:0000155">
    <property type="term" value="F:phosphorelay sensor kinase activity"/>
    <property type="evidence" value="ECO:0007669"/>
    <property type="project" value="InterPro"/>
</dbReference>
<dbReference type="FunFam" id="3.30.450.20:FF:000099">
    <property type="entry name" value="Sensory box sensor histidine kinase"/>
    <property type="match status" value="2"/>
</dbReference>
<dbReference type="PANTHER" id="PTHR43304">
    <property type="entry name" value="PHYTOCHROME-LIKE PROTEIN CPH1"/>
    <property type="match status" value="1"/>
</dbReference>
<dbReference type="InterPro" id="IPR036097">
    <property type="entry name" value="HisK_dim/P_sf"/>
</dbReference>
<dbReference type="Proteomes" id="UP000292958">
    <property type="component" value="Unassembled WGS sequence"/>
</dbReference>
<dbReference type="InterPro" id="IPR036890">
    <property type="entry name" value="HATPase_C_sf"/>
</dbReference>
<dbReference type="Pfam" id="PF08447">
    <property type="entry name" value="PAS_3"/>
    <property type="match status" value="4"/>
</dbReference>
<comment type="catalytic activity">
    <reaction evidence="1">
        <text>ATP + protein L-histidine = ADP + protein N-phospho-L-histidine.</text>
        <dbReference type="EC" id="2.7.13.3"/>
    </reaction>
</comment>
<evidence type="ECO:0000256" key="1">
    <source>
        <dbReference type="ARBA" id="ARBA00000085"/>
    </source>
</evidence>
<dbReference type="AlphaFoldDB" id="A0A4Q7YEH4"/>
<feature type="domain" description="PAS" evidence="7">
    <location>
        <begin position="272"/>
        <end position="342"/>
    </location>
</feature>
<evidence type="ECO:0000313" key="10">
    <source>
        <dbReference type="Proteomes" id="UP000292958"/>
    </source>
</evidence>
<evidence type="ECO:0000259" key="7">
    <source>
        <dbReference type="PROSITE" id="PS50112"/>
    </source>
</evidence>
<proteinExistence type="predicted"/>
<dbReference type="InterPro" id="IPR000700">
    <property type="entry name" value="PAS-assoc_C"/>
</dbReference>